<reference evidence="8 9" key="1">
    <citation type="submission" date="2020-08" db="EMBL/GenBank/DDBJ databases">
        <title>Aquariorum lacteus gen. nov., sp. nov., a new member of the family Comamonadaceae, isolated from freshwater aquarium.</title>
        <authorList>
            <person name="Chun S.-J."/>
        </authorList>
    </citation>
    <scope>NUCLEOTIDE SEQUENCE [LARGE SCALE GENOMIC DNA]</scope>
    <source>
        <strain evidence="8 9">SJAQ100</strain>
    </source>
</reference>
<proteinExistence type="predicted"/>
<dbReference type="Gene3D" id="3.30.930.10">
    <property type="entry name" value="Bira Bifunctional Protein, Domain 2"/>
    <property type="match status" value="1"/>
</dbReference>
<dbReference type="SUPFAM" id="SSF55681">
    <property type="entry name" value="Class II aaRS and biotin synthetases"/>
    <property type="match status" value="1"/>
</dbReference>
<evidence type="ECO:0000313" key="8">
    <source>
        <dbReference type="EMBL" id="MBB1163032.1"/>
    </source>
</evidence>
<evidence type="ECO:0000259" key="7">
    <source>
        <dbReference type="Pfam" id="PF03099"/>
    </source>
</evidence>
<evidence type="ECO:0000313" key="9">
    <source>
        <dbReference type="Proteomes" id="UP000586093"/>
    </source>
</evidence>
<dbReference type="Pfam" id="PF03099">
    <property type="entry name" value="BPL_LplA_LipB"/>
    <property type="match status" value="1"/>
</dbReference>
<dbReference type="GO" id="GO:0005737">
    <property type="term" value="C:cytoplasm"/>
    <property type="evidence" value="ECO:0007669"/>
    <property type="project" value="TreeGrafter"/>
</dbReference>
<dbReference type="PANTHER" id="PTHR12835">
    <property type="entry name" value="BIOTIN PROTEIN LIGASE"/>
    <property type="match status" value="1"/>
</dbReference>
<sequence>MCCGRTAGVGAASLQSARFSRTHARASARTPSIHCSQKPRHAAHLPAEARRPRRGTAHPGAALRRARQGRLRAAADRRGRLHPRVQGRGHRLARGAAPPSARSGPAPPHLLLPHRRPAGHRRQGRRQRVPLDQPCLRAELRSPGRRGPHLPPCPARHRPGRGAVLRLRPHARRPPHPGREGRVRLPLRRAELPRHHAGAQAAPRRGRALSEVPSSFAGAAESLWLALAADWPGLSLDILPEADSSNTRLLEAARALRATGAAPAETLAGPHLLVVERQTAGRGRQGRPWQAAAGLDGEAAHRQALSFSLGLRLPEARLGALAPVVGLAVAEALHPALRLKWPNDLWLDGAKLGGVLIETLPADAGWRYAVIGIGLNLRAPAALPEGAWPAIGLDALPEGRWAGGAARAPAVWAALVPGLLAALRRFIAEGWPAFAPAWAARDALRGQTVRVLDGLGREQLRGVAAGLDGQGVFLVHTAAGLQAFPSAEIVSVRPC</sequence>
<dbReference type="Pfam" id="PF02237">
    <property type="entry name" value="BPL_C"/>
    <property type="match status" value="1"/>
</dbReference>
<dbReference type="InterPro" id="IPR003142">
    <property type="entry name" value="BPL_C"/>
</dbReference>
<evidence type="ECO:0000256" key="4">
    <source>
        <dbReference type="ARBA" id="ARBA00047846"/>
    </source>
</evidence>
<feature type="domain" description="BPL/LPL catalytic" evidence="7">
    <location>
        <begin position="266"/>
        <end position="376"/>
    </location>
</feature>
<evidence type="ECO:0000256" key="1">
    <source>
        <dbReference type="ARBA" id="ARBA00022598"/>
    </source>
</evidence>
<feature type="domain" description="Biotin protein ligase C-terminal" evidence="6">
    <location>
        <begin position="446"/>
        <end position="490"/>
    </location>
</feature>
<gene>
    <name evidence="8" type="ORF">H4F90_13745</name>
</gene>
<dbReference type="PANTHER" id="PTHR12835:SF5">
    <property type="entry name" value="BIOTIN--PROTEIN LIGASE"/>
    <property type="match status" value="1"/>
</dbReference>
<comment type="catalytic activity">
    <reaction evidence="4">
        <text>biotin + L-lysyl-[protein] + ATP = N(6)-biotinyl-L-lysyl-[protein] + AMP + diphosphate + H(+)</text>
        <dbReference type="Rhea" id="RHEA:11756"/>
        <dbReference type="Rhea" id="RHEA-COMP:9752"/>
        <dbReference type="Rhea" id="RHEA-COMP:10505"/>
        <dbReference type="ChEBI" id="CHEBI:15378"/>
        <dbReference type="ChEBI" id="CHEBI:29969"/>
        <dbReference type="ChEBI" id="CHEBI:30616"/>
        <dbReference type="ChEBI" id="CHEBI:33019"/>
        <dbReference type="ChEBI" id="CHEBI:57586"/>
        <dbReference type="ChEBI" id="CHEBI:83144"/>
        <dbReference type="ChEBI" id="CHEBI:456215"/>
        <dbReference type="EC" id="6.3.4.15"/>
    </reaction>
</comment>
<evidence type="ECO:0000256" key="5">
    <source>
        <dbReference type="SAM" id="MobiDB-lite"/>
    </source>
</evidence>
<evidence type="ECO:0000256" key="3">
    <source>
        <dbReference type="ARBA" id="ARBA00024227"/>
    </source>
</evidence>
<dbReference type="GO" id="GO:0004077">
    <property type="term" value="F:biotin--[biotin carboxyl-carrier protein] ligase activity"/>
    <property type="evidence" value="ECO:0007669"/>
    <property type="project" value="UniProtKB-EC"/>
</dbReference>
<keyword evidence="2" id="KW-0092">Biotin</keyword>
<feature type="compositionally biased region" description="Basic residues" evidence="5">
    <location>
        <begin position="79"/>
        <end position="93"/>
    </location>
</feature>
<feature type="region of interest" description="Disordered" evidence="5">
    <location>
        <begin position="21"/>
        <end position="160"/>
    </location>
</feature>
<dbReference type="AlphaFoldDB" id="A0A839HNJ2"/>
<dbReference type="InterPro" id="IPR045864">
    <property type="entry name" value="aa-tRNA-synth_II/BPL/LPL"/>
</dbReference>
<dbReference type="Proteomes" id="UP000586093">
    <property type="component" value="Unassembled WGS sequence"/>
</dbReference>
<dbReference type="EMBL" id="JACIVI010000006">
    <property type="protein sequence ID" value="MBB1163032.1"/>
    <property type="molecule type" value="Genomic_DNA"/>
</dbReference>
<protein>
    <recommendedName>
        <fullName evidence="3">biotin--[biotin carboxyl-carrier protein] ligase</fullName>
        <ecNumber evidence="3">6.3.4.15</ecNumber>
    </recommendedName>
</protein>
<keyword evidence="1 8" id="KW-0436">Ligase</keyword>
<keyword evidence="9" id="KW-1185">Reference proteome</keyword>
<evidence type="ECO:0000256" key="2">
    <source>
        <dbReference type="ARBA" id="ARBA00023267"/>
    </source>
</evidence>
<accession>A0A839HNJ2</accession>
<dbReference type="InterPro" id="IPR004143">
    <property type="entry name" value="BPL_LPL_catalytic"/>
</dbReference>
<organism evidence="8 9">
    <name type="scientific">Aquariibacter albus</name>
    <dbReference type="NCBI Taxonomy" id="2759899"/>
    <lineage>
        <taxon>Bacteria</taxon>
        <taxon>Pseudomonadati</taxon>
        <taxon>Pseudomonadota</taxon>
        <taxon>Betaproteobacteria</taxon>
        <taxon>Burkholderiales</taxon>
        <taxon>Sphaerotilaceae</taxon>
        <taxon>Aquariibacter</taxon>
    </lineage>
</organism>
<comment type="caution">
    <text evidence="8">The sequence shown here is derived from an EMBL/GenBank/DDBJ whole genome shotgun (WGS) entry which is preliminary data.</text>
</comment>
<name>A0A839HNJ2_9BURK</name>
<feature type="compositionally biased region" description="Basic residues" evidence="5">
    <location>
        <begin position="112"/>
        <end position="128"/>
    </location>
</feature>
<dbReference type="CDD" id="cd16442">
    <property type="entry name" value="BPL"/>
    <property type="match status" value="1"/>
</dbReference>
<dbReference type="InterPro" id="IPR004408">
    <property type="entry name" value="Biotin_CoA_COase_ligase"/>
</dbReference>
<dbReference type="EC" id="6.3.4.15" evidence="3"/>
<evidence type="ECO:0000259" key="6">
    <source>
        <dbReference type="Pfam" id="PF02237"/>
    </source>
</evidence>
<feature type="compositionally biased region" description="Low complexity" evidence="5">
    <location>
        <begin position="94"/>
        <end position="104"/>
    </location>
</feature>
<dbReference type="NCBIfam" id="TIGR00121">
    <property type="entry name" value="birA_ligase"/>
    <property type="match status" value="1"/>
</dbReference>
<dbReference type="Gene3D" id="2.30.30.100">
    <property type="match status" value="1"/>
</dbReference>